<evidence type="ECO:0000256" key="7">
    <source>
        <dbReference type="SAM" id="Phobius"/>
    </source>
</evidence>
<keyword evidence="5 7" id="KW-0472">Membrane</keyword>
<feature type="transmembrane region" description="Helical" evidence="7">
    <location>
        <begin position="694"/>
        <end position="718"/>
    </location>
</feature>
<feature type="transmembrane region" description="Helical" evidence="7">
    <location>
        <begin position="605"/>
        <end position="632"/>
    </location>
</feature>
<dbReference type="EMBL" id="DTKL01000025">
    <property type="protein sequence ID" value="HGY94009.1"/>
    <property type="molecule type" value="Genomic_DNA"/>
</dbReference>
<feature type="domain" description="MacB-like periplasmic core" evidence="9">
    <location>
        <begin position="12"/>
        <end position="161"/>
    </location>
</feature>
<protein>
    <submittedName>
        <fullName evidence="10">FtsX-like permease family protein</fullName>
    </submittedName>
</protein>
<keyword evidence="4 7" id="KW-1133">Transmembrane helix</keyword>
<evidence type="ECO:0000256" key="3">
    <source>
        <dbReference type="ARBA" id="ARBA00022692"/>
    </source>
</evidence>
<evidence type="ECO:0000256" key="5">
    <source>
        <dbReference type="ARBA" id="ARBA00023136"/>
    </source>
</evidence>
<comment type="subcellular location">
    <subcellularLocation>
        <location evidence="1">Cell membrane</location>
        <topology evidence="1">Multi-pass membrane protein</topology>
    </subcellularLocation>
</comment>
<dbReference type="InterPro" id="IPR003838">
    <property type="entry name" value="ABC3_permease_C"/>
</dbReference>
<feature type="domain" description="ABC3 transporter permease C-terminal" evidence="8">
    <location>
        <begin position="612"/>
        <end position="724"/>
    </location>
</feature>
<dbReference type="InterPro" id="IPR050250">
    <property type="entry name" value="Macrolide_Exporter_MacB"/>
</dbReference>
<dbReference type="GO" id="GO:0005886">
    <property type="term" value="C:plasma membrane"/>
    <property type="evidence" value="ECO:0007669"/>
    <property type="project" value="UniProtKB-SubCell"/>
</dbReference>
<feature type="transmembrane region" description="Helical" evidence="7">
    <location>
        <begin position="255"/>
        <end position="276"/>
    </location>
</feature>
<reference evidence="10" key="1">
    <citation type="journal article" date="2020" name="mSystems">
        <title>Genome- and Community-Level Interaction Insights into Carbon Utilization and Element Cycling Functions of Hydrothermarchaeota in Hydrothermal Sediment.</title>
        <authorList>
            <person name="Zhou Z."/>
            <person name="Liu Y."/>
            <person name="Xu W."/>
            <person name="Pan J."/>
            <person name="Luo Z.H."/>
            <person name="Li M."/>
        </authorList>
    </citation>
    <scope>NUCLEOTIDE SEQUENCE [LARGE SCALE GENOMIC DNA]</scope>
    <source>
        <strain evidence="10">SpSt-855</strain>
    </source>
</reference>
<dbReference type="PANTHER" id="PTHR30572">
    <property type="entry name" value="MEMBRANE COMPONENT OF TRANSPORTER-RELATED"/>
    <property type="match status" value="1"/>
</dbReference>
<dbReference type="Pfam" id="PF02687">
    <property type="entry name" value="FtsX"/>
    <property type="match status" value="2"/>
</dbReference>
<evidence type="ECO:0000259" key="8">
    <source>
        <dbReference type="Pfam" id="PF02687"/>
    </source>
</evidence>
<dbReference type="AlphaFoldDB" id="A0A7V4XRT9"/>
<comment type="similarity">
    <text evidence="6">Belongs to the ABC-4 integral membrane protein family.</text>
</comment>
<feature type="transmembrane region" description="Helical" evidence="7">
    <location>
        <begin position="653"/>
        <end position="682"/>
    </location>
</feature>
<feature type="domain" description="ABC3 transporter permease C-terminal" evidence="8">
    <location>
        <begin position="206"/>
        <end position="323"/>
    </location>
</feature>
<evidence type="ECO:0000256" key="4">
    <source>
        <dbReference type="ARBA" id="ARBA00022989"/>
    </source>
</evidence>
<evidence type="ECO:0000256" key="1">
    <source>
        <dbReference type="ARBA" id="ARBA00004651"/>
    </source>
</evidence>
<feature type="transmembrane region" description="Helical" evidence="7">
    <location>
        <begin position="200"/>
        <end position="224"/>
    </location>
</feature>
<keyword evidence="3 7" id="KW-0812">Transmembrane</keyword>
<dbReference type="GO" id="GO:0022857">
    <property type="term" value="F:transmembrane transporter activity"/>
    <property type="evidence" value="ECO:0007669"/>
    <property type="project" value="TreeGrafter"/>
</dbReference>
<keyword evidence="2" id="KW-1003">Cell membrane</keyword>
<evidence type="ECO:0000256" key="2">
    <source>
        <dbReference type="ARBA" id="ARBA00022475"/>
    </source>
</evidence>
<dbReference type="InterPro" id="IPR025857">
    <property type="entry name" value="MacB_PCD"/>
</dbReference>
<feature type="domain" description="MacB-like periplasmic core" evidence="9">
    <location>
        <begin position="451"/>
        <end position="575"/>
    </location>
</feature>
<accession>A0A7V4XRT9</accession>
<evidence type="ECO:0000256" key="6">
    <source>
        <dbReference type="ARBA" id="ARBA00038076"/>
    </source>
</evidence>
<sequence length="732" mass="78849">MPDYADAASLHRLVEAAALEDEDGFNIEQNGHMARLRAADVTQQWFQVFGAHPILGRTFSAADELPGAAPVTVISYNLWQQQFGGAADTIGKTIDLDQKPYRVIGVMRSDFDWPRARMLWVPMGLPPAAFVEHNRFNENDTAVVRLRPGITLAQLNAGLQQKVQEEFRLGTYGGYARQAEWSMYATSFTQYIAGSLRKPLYVLFGVVVLVLLIAAANVAGLFLARSSARGREFAIRAALGAGTPRLVRQVLMETLLLSGAAALMGCLAGPVLGRFVLSSIPHSLATGYAVRMQPAVLLFTAAITVLTALIAGVGPAWRMTGHNQSLELREGGRSATASAEKQRLRSIFVIGEVAMAFLLLCGTGLFLTSLRRLQQVNPGFDSHHVLVGAVYYAGHTLESNQARQAQFIHSVVQNLSARHGVQAAAVFPVPFGTGPMASTFSIEGRPQVPDQAQMHSQYSYSTPGYLQVMRIPLIAGRWFSADDRTGTTPVVVIDAHLAHRWWPHSNPIGQRIGSPDGKNWATVIGVVGNIRNDSLEQNTSDGMRYYPFAQSQNGGVEFIARAHENLQLFQAQLQQAVQEADGTQAISTSETLNSLLATTLAGRQLIVWMLAAFAALALLLSIIGIYGLISYITAQRTSEMGVRMALGAQRSDVLLLVLSAILRWTAVGLLCGAFCSVAASLLLRHAFAGFGSGLALSLLLSTAALLVAGSCAGLLPAYRAASVDPMQALRNE</sequence>
<feature type="transmembrane region" description="Helical" evidence="7">
    <location>
        <begin position="347"/>
        <end position="367"/>
    </location>
</feature>
<proteinExistence type="inferred from homology"/>
<evidence type="ECO:0000259" key="9">
    <source>
        <dbReference type="Pfam" id="PF12704"/>
    </source>
</evidence>
<evidence type="ECO:0000313" key="10">
    <source>
        <dbReference type="EMBL" id="HGY94009.1"/>
    </source>
</evidence>
<dbReference type="InterPro" id="IPR017800">
    <property type="entry name" value="ADOP"/>
</dbReference>
<organism evidence="10">
    <name type="scientific">Acidobacterium capsulatum</name>
    <dbReference type="NCBI Taxonomy" id="33075"/>
    <lineage>
        <taxon>Bacteria</taxon>
        <taxon>Pseudomonadati</taxon>
        <taxon>Acidobacteriota</taxon>
        <taxon>Terriglobia</taxon>
        <taxon>Terriglobales</taxon>
        <taxon>Acidobacteriaceae</taxon>
        <taxon>Acidobacterium</taxon>
    </lineage>
</organism>
<dbReference type="PANTHER" id="PTHR30572:SF4">
    <property type="entry name" value="ABC TRANSPORTER PERMEASE YTRF"/>
    <property type="match status" value="1"/>
</dbReference>
<comment type="caution">
    <text evidence="10">The sequence shown here is derived from an EMBL/GenBank/DDBJ whole genome shotgun (WGS) entry which is preliminary data.</text>
</comment>
<dbReference type="NCBIfam" id="TIGR03434">
    <property type="entry name" value="ADOP"/>
    <property type="match status" value="1"/>
</dbReference>
<gene>
    <name evidence="10" type="ORF">ENW50_04895</name>
</gene>
<name>A0A7V4XRT9_9BACT</name>
<dbReference type="Pfam" id="PF12704">
    <property type="entry name" value="MacB_PCD"/>
    <property type="match status" value="2"/>
</dbReference>
<feature type="transmembrane region" description="Helical" evidence="7">
    <location>
        <begin position="296"/>
        <end position="317"/>
    </location>
</feature>